<dbReference type="Pfam" id="PF00535">
    <property type="entry name" value="Glycos_transf_2"/>
    <property type="match status" value="1"/>
</dbReference>
<dbReference type="GO" id="GO:0016757">
    <property type="term" value="F:glycosyltransferase activity"/>
    <property type="evidence" value="ECO:0007669"/>
    <property type="project" value="UniProtKB-KW"/>
</dbReference>
<dbReference type="InterPro" id="IPR029044">
    <property type="entry name" value="Nucleotide-diphossugar_trans"/>
</dbReference>
<evidence type="ECO:0000256" key="5">
    <source>
        <dbReference type="ARBA" id="ARBA00023136"/>
    </source>
</evidence>
<comment type="caution">
    <text evidence="7">The sequence shown here is derived from an EMBL/GenBank/DDBJ whole genome shotgun (WGS) entry which is preliminary data.</text>
</comment>
<gene>
    <name evidence="7" type="ORF">ESZ48_18365</name>
</gene>
<dbReference type="AlphaFoldDB" id="A0A4Q0XCA7"/>
<keyword evidence="2" id="KW-1003">Cell membrane</keyword>
<evidence type="ECO:0000313" key="7">
    <source>
        <dbReference type="EMBL" id="RXJ44364.1"/>
    </source>
</evidence>
<sequence length="393" mass="44562">MEILNGIATSVLNPIKIMDSISISLSKELPPPNQDLKISVIIPAKNEAEEIEKTLLAHINQQTRQKEILPHSTYEIIVLCHNCNDNTYSKCQKFATAHPYANIHVLALNSEVANTVGAARRVLMNIASSRLPNSNGIIASTDADTIPDPFWLCSLESYIQTNVDLICGLINVDYNSIGGQPLTYLLAKDNYLMLQAKLESQMFPDPHDPWPRHNYNWGPNLAIKKYVYQSVGGITPLPFLEDVDLFNRVVEQGFVVKHCMDTIVKTSVRINSRCDEGFGAELKVWTENDGIPYRVEGLNKLKSRFGIYDLIKRYYENPSQEALIKISKLSHLKKKEVALLLSRFKRYETMMIYMKQHLTSCGIWNSFYPNICVMDAYQELNSHLHPSPKNSTS</sequence>
<keyword evidence="5" id="KW-0472">Membrane</keyword>
<keyword evidence="8" id="KW-1185">Reference proteome</keyword>
<reference evidence="7 8" key="1">
    <citation type="submission" date="2019-01" db="EMBL/GenBank/DDBJ databases">
        <title>Genome sequence of the Antarctic species Gelidibacter gilvus ACAM 158(T).</title>
        <authorList>
            <person name="Bowman J.P."/>
        </authorList>
    </citation>
    <scope>NUCLEOTIDE SEQUENCE [LARGE SCALE GENOMIC DNA]</scope>
    <source>
        <strain evidence="7 8">IC158</strain>
    </source>
</reference>
<dbReference type="InterPro" id="IPR001173">
    <property type="entry name" value="Glyco_trans_2-like"/>
</dbReference>
<feature type="domain" description="Glycosyltransferase 2-like" evidence="6">
    <location>
        <begin position="39"/>
        <end position="185"/>
    </location>
</feature>
<evidence type="ECO:0000256" key="2">
    <source>
        <dbReference type="ARBA" id="ARBA00022475"/>
    </source>
</evidence>
<keyword evidence="4 7" id="KW-0808">Transferase</keyword>
<proteinExistence type="predicted"/>
<comment type="subcellular location">
    <subcellularLocation>
        <location evidence="1">Cell membrane</location>
    </subcellularLocation>
</comment>
<protein>
    <submittedName>
        <fullName evidence="7">Glycosyltransferase family 2 protein</fullName>
    </submittedName>
</protein>
<accession>A0A4Q0XCA7</accession>
<evidence type="ECO:0000256" key="1">
    <source>
        <dbReference type="ARBA" id="ARBA00004236"/>
    </source>
</evidence>
<dbReference type="Gene3D" id="3.90.550.10">
    <property type="entry name" value="Spore Coat Polysaccharide Biosynthesis Protein SpsA, Chain A"/>
    <property type="match status" value="1"/>
</dbReference>
<name>A0A4Q0XCA7_9FLAO</name>
<dbReference type="PANTHER" id="PTHR43646">
    <property type="entry name" value="GLYCOSYLTRANSFERASE"/>
    <property type="match status" value="1"/>
</dbReference>
<organism evidence="7 8">
    <name type="scientific">Gelidibacter gilvus</name>
    <dbReference type="NCBI Taxonomy" id="59602"/>
    <lineage>
        <taxon>Bacteria</taxon>
        <taxon>Pseudomonadati</taxon>
        <taxon>Bacteroidota</taxon>
        <taxon>Flavobacteriia</taxon>
        <taxon>Flavobacteriales</taxon>
        <taxon>Flavobacteriaceae</taxon>
        <taxon>Gelidibacter</taxon>
    </lineage>
</organism>
<dbReference type="Proteomes" id="UP000289792">
    <property type="component" value="Unassembled WGS sequence"/>
</dbReference>
<dbReference type="GO" id="GO:0005886">
    <property type="term" value="C:plasma membrane"/>
    <property type="evidence" value="ECO:0007669"/>
    <property type="project" value="UniProtKB-SubCell"/>
</dbReference>
<dbReference type="RefSeq" id="WP_129018964.1">
    <property type="nucleotide sequence ID" value="NZ_SDDZ01000019.1"/>
</dbReference>
<evidence type="ECO:0000256" key="3">
    <source>
        <dbReference type="ARBA" id="ARBA00022676"/>
    </source>
</evidence>
<dbReference type="OrthoDB" id="114108at2"/>
<evidence type="ECO:0000313" key="8">
    <source>
        <dbReference type="Proteomes" id="UP000289792"/>
    </source>
</evidence>
<dbReference type="EMBL" id="SDDZ01000019">
    <property type="protein sequence ID" value="RXJ44364.1"/>
    <property type="molecule type" value="Genomic_DNA"/>
</dbReference>
<dbReference type="PANTHER" id="PTHR43646:SF2">
    <property type="entry name" value="GLYCOSYLTRANSFERASE 2-LIKE DOMAIN-CONTAINING PROTEIN"/>
    <property type="match status" value="1"/>
</dbReference>
<evidence type="ECO:0000259" key="6">
    <source>
        <dbReference type="Pfam" id="PF00535"/>
    </source>
</evidence>
<keyword evidence="3" id="KW-0328">Glycosyltransferase</keyword>
<dbReference type="SUPFAM" id="SSF53448">
    <property type="entry name" value="Nucleotide-diphospho-sugar transferases"/>
    <property type="match status" value="1"/>
</dbReference>
<evidence type="ECO:0000256" key="4">
    <source>
        <dbReference type="ARBA" id="ARBA00022679"/>
    </source>
</evidence>